<dbReference type="Pfam" id="PF07047">
    <property type="entry name" value="OPA3"/>
    <property type="match status" value="1"/>
</dbReference>
<evidence type="ECO:0000256" key="1">
    <source>
        <dbReference type="ARBA" id="ARBA00007584"/>
    </source>
</evidence>
<sequence length="162" mass="18920">MKQVSKPLATYMKHRAKTSRTFRDWFIIPPAQIYHRLETTVKMRLLGLKKINEIKPLKPEIAVDLGAEMLGELVVFSVAASTIWLEYKRQSRNDQRKEDTQNDRLLELEILVADMQLSMEKQTVQLKELSRLLYSQQLPNQIEDSNNSKAILQVHKRTQTSK</sequence>
<comment type="caution">
    <text evidence="3">The sequence shown here is derived from an EMBL/GenBank/DDBJ whole genome shotgun (WGS) entry which is preliminary data.</text>
</comment>
<evidence type="ECO:0000313" key="3">
    <source>
        <dbReference type="EMBL" id="CAD5119263.1"/>
    </source>
</evidence>
<reference evidence="3 4" key="1">
    <citation type="submission" date="2020-08" db="EMBL/GenBank/DDBJ databases">
        <authorList>
            <person name="Hejnol A."/>
        </authorList>
    </citation>
    <scope>NUCLEOTIDE SEQUENCE [LARGE SCALE GENOMIC DNA]</scope>
</reference>
<dbReference type="OrthoDB" id="2129069at2759"/>
<dbReference type="Proteomes" id="UP000549394">
    <property type="component" value="Unassembled WGS sequence"/>
</dbReference>
<dbReference type="EMBL" id="CAJFCJ010000009">
    <property type="protein sequence ID" value="CAD5119263.1"/>
    <property type="molecule type" value="Genomic_DNA"/>
</dbReference>
<proteinExistence type="inferred from homology"/>
<dbReference type="PANTHER" id="PTHR12499:SF0">
    <property type="entry name" value="OPTIC ATROPHY 3 PROTEIN"/>
    <property type="match status" value="1"/>
</dbReference>
<dbReference type="GO" id="GO:0019216">
    <property type="term" value="P:regulation of lipid metabolic process"/>
    <property type="evidence" value="ECO:0007669"/>
    <property type="project" value="TreeGrafter"/>
</dbReference>
<evidence type="ECO:0000313" key="4">
    <source>
        <dbReference type="Proteomes" id="UP000549394"/>
    </source>
</evidence>
<keyword evidence="4" id="KW-1185">Reference proteome</keyword>
<accession>A0A7I8VUY6</accession>
<keyword evidence="2" id="KW-0175">Coiled coil</keyword>
<organism evidence="3 4">
    <name type="scientific">Dimorphilus gyrociliatus</name>
    <dbReference type="NCBI Taxonomy" id="2664684"/>
    <lineage>
        <taxon>Eukaryota</taxon>
        <taxon>Metazoa</taxon>
        <taxon>Spiralia</taxon>
        <taxon>Lophotrochozoa</taxon>
        <taxon>Annelida</taxon>
        <taxon>Polychaeta</taxon>
        <taxon>Polychaeta incertae sedis</taxon>
        <taxon>Dinophilidae</taxon>
        <taxon>Dimorphilus</taxon>
    </lineage>
</organism>
<dbReference type="InterPro" id="IPR010754">
    <property type="entry name" value="OPA3-like"/>
</dbReference>
<comment type="similarity">
    <text evidence="1">Belongs to the OPA3 family.</text>
</comment>
<protein>
    <submittedName>
        <fullName evidence="3">DgyrCDS7892</fullName>
    </submittedName>
</protein>
<dbReference type="AlphaFoldDB" id="A0A7I8VUY6"/>
<dbReference type="GO" id="GO:0005739">
    <property type="term" value="C:mitochondrion"/>
    <property type="evidence" value="ECO:0007669"/>
    <property type="project" value="TreeGrafter"/>
</dbReference>
<evidence type="ECO:0000256" key="2">
    <source>
        <dbReference type="ARBA" id="ARBA00023054"/>
    </source>
</evidence>
<dbReference type="PANTHER" id="PTHR12499">
    <property type="entry name" value="OPTIC ATROPHY 3 PROTEIN OPA3"/>
    <property type="match status" value="1"/>
</dbReference>
<gene>
    <name evidence="3" type="ORF">DGYR_LOCUS7534</name>
</gene>
<name>A0A7I8VUY6_9ANNE</name>